<dbReference type="EMBL" id="SZYD01000016">
    <property type="protein sequence ID" value="KAD3336726.1"/>
    <property type="molecule type" value="Genomic_DNA"/>
</dbReference>
<evidence type="ECO:0000313" key="3">
    <source>
        <dbReference type="EMBL" id="KAD3336726.1"/>
    </source>
</evidence>
<name>A0A5N6M8G7_9ASTR</name>
<evidence type="ECO:0000256" key="1">
    <source>
        <dbReference type="SAM" id="Phobius"/>
    </source>
</evidence>
<keyword evidence="1" id="KW-1133">Transmembrane helix</keyword>
<organism evidence="3 4">
    <name type="scientific">Mikania micrantha</name>
    <name type="common">bitter vine</name>
    <dbReference type="NCBI Taxonomy" id="192012"/>
    <lineage>
        <taxon>Eukaryota</taxon>
        <taxon>Viridiplantae</taxon>
        <taxon>Streptophyta</taxon>
        <taxon>Embryophyta</taxon>
        <taxon>Tracheophyta</taxon>
        <taxon>Spermatophyta</taxon>
        <taxon>Magnoliopsida</taxon>
        <taxon>eudicotyledons</taxon>
        <taxon>Gunneridae</taxon>
        <taxon>Pentapetalae</taxon>
        <taxon>asterids</taxon>
        <taxon>campanulids</taxon>
        <taxon>Asterales</taxon>
        <taxon>Asteraceae</taxon>
        <taxon>Asteroideae</taxon>
        <taxon>Heliantheae alliance</taxon>
        <taxon>Eupatorieae</taxon>
        <taxon>Mikania</taxon>
    </lineage>
</organism>
<protein>
    <submittedName>
        <fullName evidence="3">Uncharacterized protein</fullName>
    </submittedName>
</protein>
<gene>
    <name evidence="3" type="ORF">E3N88_32245</name>
    <name evidence="2" type="ORF">E3N88_43557</name>
</gene>
<dbReference type="PANTHER" id="PTHR36616:SF4">
    <property type="entry name" value="OS03G0174800 PROTEIN"/>
    <property type="match status" value="1"/>
</dbReference>
<reference evidence="3 4" key="1">
    <citation type="submission" date="2019-05" db="EMBL/GenBank/DDBJ databases">
        <title>Mikania micrantha, genome provides insights into the molecular mechanism of rapid growth.</title>
        <authorList>
            <person name="Liu B."/>
        </authorList>
    </citation>
    <scope>NUCLEOTIDE SEQUENCE [LARGE SCALE GENOMIC DNA]</scope>
    <source>
        <strain evidence="3">NLD-2019</strain>
        <tissue evidence="3">Leaf</tissue>
    </source>
</reference>
<dbReference type="AlphaFoldDB" id="A0A5N6M8G7"/>
<evidence type="ECO:0000313" key="4">
    <source>
        <dbReference type="Proteomes" id="UP000326396"/>
    </source>
</evidence>
<comment type="caution">
    <text evidence="3">The sequence shown here is derived from an EMBL/GenBank/DDBJ whole genome shotgun (WGS) entry which is preliminary data.</text>
</comment>
<evidence type="ECO:0000313" key="2">
    <source>
        <dbReference type="EMBL" id="KAD0916812.1"/>
    </source>
</evidence>
<proteinExistence type="predicted"/>
<accession>A0A5N6M8G7</accession>
<keyword evidence="1" id="KW-0472">Membrane</keyword>
<dbReference type="OrthoDB" id="1893998at2759"/>
<sequence>MLHLFFAVGYSAAPLIPFVPPVRNLNLVVASMEDLWRVSRIHTTRMYPALRFSGAVAFLFFLYSVECY</sequence>
<keyword evidence="1" id="KW-0812">Transmembrane</keyword>
<feature type="transmembrane region" description="Helical" evidence="1">
    <location>
        <begin position="48"/>
        <end position="65"/>
    </location>
</feature>
<dbReference type="EMBL" id="SZYD01001267">
    <property type="protein sequence ID" value="KAD0916812.1"/>
    <property type="molecule type" value="Genomic_DNA"/>
</dbReference>
<keyword evidence="4" id="KW-1185">Reference proteome</keyword>
<dbReference type="PANTHER" id="PTHR36616">
    <property type="entry name" value="BNAC07G32700D PROTEIN"/>
    <property type="match status" value="1"/>
</dbReference>
<dbReference type="Proteomes" id="UP000326396">
    <property type="component" value="Linkage Group LG6"/>
</dbReference>